<keyword evidence="4" id="KW-1185">Reference proteome</keyword>
<evidence type="ECO:0000256" key="1">
    <source>
        <dbReference type="SAM" id="Phobius"/>
    </source>
</evidence>
<protein>
    <recommendedName>
        <fullName evidence="2">PelD GGDEF domain-containing protein</fullName>
    </recommendedName>
</protein>
<dbReference type="EMBL" id="LNYU01000009">
    <property type="protein sequence ID" value="KTD66568.1"/>
    <property type="molecule type" value="Genomic_DNA"/>
</dbReference>
<dbReference type="InterPro" id="IPR038367">
    <property type="entry name" value="PelD_GGDEF_sf"/>
</dbReference>
<dbReference type="Pfam" id="PF16963">
    <property type="entry name" value="PelD_GGDEF"/>
    <property type="match status" value="1"/>
</dbReference>
<evidence type="ECO:0000259" key="2">
    <source>
        <dbReference type="Pfam" id="PF16963"/>
    </source>
</evidence>
<dbReference type="OrthoDB" id="5442761at2"/>
<dbReference type="Gene3D" id="3.30.450.40">
    <property type="match status" value="1"/>
</dbReference>
<feature type="transmembrane region" description="Helical" evidence="1">
    <location>
        <begin position="55"/>
        <end position="80"/>
    </location>
</feature>
<reference evidence="3 4" key="1">
    <citation type="submission" date="2015-11" db="EMBL/GenBank/DDBJ databases">
        <title>Genomic analysis of 38 Legionella species identifies large and diverse effector repertoires.</title>
        <authorList>
            <person name="Burstein D."/>
            <person name="Amaro F."/>
            <person name="Zusman T."/>
            <person name="Lifshitz Z."/>
            <person name="Cohen O."/>
            <person name="Gilbert J.A."/>
            <person name="Pupko T."/>
            <person name="Shuman H.A."/>
            <person name="Segal G."/>
        </authorList>
    </citation>
    <scope>NUCLEOTIDE SEQUENCE [LARGE SCALE GENOMIC DNA]</scope>
    <source>
        <strain evidence="3 4">SC-63-C7</strain>
    </source>
</reference>
<sequence length="450" mass="51419">MNIKPLLKPLLKQLWTWRKHSIWMWGEAIGITLLILGLCSITNPSNPLFVREIFPWPWIASVIIAFQYGFGPSLLSVGVIAIYANKQLIAGDMSLTDFQSYLLSGVFLTLICTLFSSSWVRRIQNTDVLQAYSDERLKSLSRSYYMLRLSSDYLEQNIISKPMTLRLAFRELQKLNLNADTLLSPDVAYSFLQLISQFCQVNVGGIFLYQNAWLNPEPFVEIGLVGELVTHDPLIKRCIESGEISFVSINQIEEASDCIYLVVVPLLTSNNGLIGILVIKEIPFWNLNDETLRILSILAHYFSHEVIVSSEVTDFLHNYPDCSVDFAKQLIRLIPLKENLEIDSALVAVMVSKKLRPHNVIYNLKNQHRILDSFWSLELGEYDVLITLMPFTSPAGIHGYITRIKNYLHMDLGLSVNNEEIIIRSMQLYAETPFYVMQYFLNFINGEDSG</sequence>
<dbReference type="AlphaFoldDB" id="A0A0W0ZBY0"/>
<dbReference type="Proteomes" id="UP000054703">
    <property type="component" value="Unassembled WGS sequence"/>
</dbReference>
<dbReference type="PATRIC" id="fig|45074.5.peg.542"/>
<dbReference type="Gene3D" id="3.30.70.2880">
    <property type="match status" value="1"/>
</dbReference>
<organism evidence="3 4">
    <name type="scientific">Legionella santicrucis</name>
    <dbReference type="NCBI Taxonomy" id="45074"/>
    <lineage>
        <taxon>Bacteria</taxon>
        <taxon>Pseudomonadati</taxon>
        <taxon>Pseudomonadota</taxon>
        <taxon>Gammaproteobacteria</taxon>
        <taxon>Legionellales</taxon>
        <taxon>Legionellaceae</taxon>
        <taxon>Legionella</taxon>
    </lineage>
</organism>
<feature type="transmembrane region" description="Helical" evidence="1">
    <location>
        <begin position="21"/>
        <end position="43"/>
    </location>
</feature>
<evidence type="ECO:0000313" key="3">
    <source>
        <dbReference type="EMBL" id="KTD66568.1"/>
    </source>
</evidence>
<keyword evidence="1" id="KW-0472">Membrane</keyword>
<comment type="caution">
    <text evidence="3">The sequence shown here is derived from an EMBL/GenBank/DDBJ whole genome shotgun (WGS) entry which is preliminary data.</text>
</comment>
<accession>A0A0W0ZBY0</accession>
<feature type="transmembrane region" description="Helical" evidence="1">
    <location>
        <begin position="101"/>
        <end position="120"/>
    </location>
</feature>
<keyword evidence="1" id="KW-1133">Transmembrane helix</keyword>
<gene>
    <name evidence="3" type="ORF">Lsan_0513</name>
</gene>
<dbReference type="RefSeq" id="WP_058512975.1">
    <property type="nucleotide sequence ID" value="NZ_CAAAIH010000004.1"/>
</dbReference>
<name>A0A0W0ZBY0_9GAMM</name>
<proteinExistence type="predicted"/>
<keyword evidence="1" id="KW-0812">Transmembrane</keyword>
<feature type="domain" description="PelD GGDEF" evidence="2">
    <location>
        <begin position="320"/>
        <end position="441"/>
    </location>
</feature>
<dbReference type="STRING" id="45074.Lsan_0513"/>
<dbReference type="InterPro" id="IPR029016">
    <property type="entry name" value="GAF-like_dom_sf"/>
</dbReference>
<dbReference type="SUPFAM" id="SSF55781">
    <property type="entry name" value="GAF domain-like"/>
    <property type="match status" value="1"/>
</dbReference>
<dbReference type="InterPro" id="IPR031583">
    <property type="entry name" value="PelD_GGDEF"/>
</dbReference>
<evidence type="ECO:0000313" key="4">
    <source>
        <dbReference type="Proteomes" id="UP000054703"/>
    </source>
</evidence>